<reference evidence="2" key="1">
    <citation type="submission" date="2022-11" db="UniProtKB">
        <authorList>
            <consortium name="WormBaseParasite"/>
        </authorList>
    </citation>
    <scope>IDENTIFICATION</scope>
</reference>
<evidence type="ECO:0000313" key="2">
    <source>
        <dbReference type="WBParaSite" id="ES5_v2.g15294.t1"/>
    </source>
</evidence>
<proteinExistence type="predicted"/>
<dbReference type="Proteomes" id="UP000887579">
    <property type="component" value="Unplaced"/>
</dbReference>
<dbReference type="WBParaSite" id="ES5_v2.g15294.t1">
    <property type="protein sequence ID" value="ES5_v2.g15294.t1"/>
    <property type="gene ID" value="ES5_v2.g15294"/>
</dbReference>
<evidence type="ECO:0000313" key="1">
    <source>
        <dbReference type="Proteomes" id="UP000887579"/>
    </source>
</evidence>
<name>A0AC34FDK8_9BILA</name>
<accession>A0AC34FDK8</accession>
<protein>
    <submittedName>
        <fullName evidence="2">BTB domain-containing protein</fullName>
    </submittedName>
</protein>
<organism evidence="1 2">
    <name type="scientific">Panagrolaimus sp. ES5</name>
    <dbReference type="NCBI Taxonomy" id="591445"/>
    <lineage>
        <taxon>Eukaryota</taxon>
        <taxon>Metazoa</taxon>
        <taxon>Ecdysozoa</taxon>
        <taxon>Nematoda</taxon>
        <taxon>Chromadorea</taxon>
        <taxon>Rhabditida</taxon>
        <taxon>Tylenchina</taxon>
        <taxon>Panagrolaimomorpha</taxon>
        <taxon>Panagrolaimoidea</taxon>
        <taxon>Panagrolaimidae</taxon>
        <taxon>Panagrolaimus</taxon>
    </lineage>
</organism>
<sequence>MDGTSLIQSLYKAFKEQADCDITFIVKDEDIKAHKFMISLRSEVLKTMLNNKLSYENDKIVIKDPEVEAEDFRQFLQYLYTDNCEISESIVKVLLHLGHMYVVPSLLESCTSYIQMSLQNDNIFAYAELGLLYGDDCKLMKNCLEYLSENDVLVRKNVLYDAKASLELVKKIVGECERTNSVTEDHLFKAIFKWAQFECVQRALDKNASNLKAVITDILPLIKFDKLKSITLATTISDNKLLPETEIFQYLRKAVITESNAEFGTEFFFGNKRKHNNNNRKPWQYNRDNDDQIYSPQGPRGASAQILRFPGPRRNAAVWEDLSSHEPAHGDYWR</sequence>